<protein>
    <submittedName>
        <fullName evidence="2">DUF3575 domain-containing protein</fullName>
    </submittedName>
</protein>
<evidence type="ECO:0000313" key="2">
    <source>
        <dbReference type="EMBL" id="MBC5621353.1"/>
    </source>
</evidence>
<evidence type="ECO:0000256" key="1">
    <source>
        <dbReference type="SAM" id="SignalP"/>
    </source>
</evidence>
<dbReference type="SUPFAM" id="SSF103515">
    <property type="entry name" value="Autotransporter"/>
    <property type="match status" value="1"/>
</dbReference>
<dbReference type="InterPro" id="IPR036709">
    <property type="entry name" value="Autotransporte_beta_dom_sf"/>
</dbReference>
<organism evidence="2 3">
    <name type="scientific">Butyricimonas hominis</name>
    <dbReference type="NCBI Taxonomy" id="2763032"/>
    <lineage>
        <taxon>Bacteria</taxon>
        <taxon>Pseudomonadati</taxon>
        <taxon>Bacteroidota</taxon>
        <taxon>Bacteroidia</taxon>
        <taxon>Bacteroidales</taxon>
        <taxon>Odoribacteraceae</taxon>
        <taxon>Butyricimonas</taxon>
    </lineage>
</organism>
<keyword evidence="1" id="KW-0732">Signal</keyword>
<comment type="caution">
    <text evidence="2">The sequence shown here is derived from an EMBL/GenBank/DDBJ whole genome shotgun (WGS) entry which is preliminary data.</text>
</comment>
<feature type="chain" id="PRO_5047050872" evidence="1">
    <location>
        <begin position="22"/>
        <end position="194"/>
    </location>
</feature>
<dbReference type="InterPro" id="IPR021958">
    <property type="entry name" value="DUF3575"/>
</dbReference>
<dbReference type="Pfam" id="PF12099">
    <property type="entry name" value="DUF3575"/>
    <property type="match status" value="1"/>
</dbReference>
<evidence type="ECO:0000313" key="3">
    <source>
        <dbReference type="Proteomes" id="UP000646484"/>
    </source>
</evidence>
<proteinExistence type="predicted"/>
<gene>
    <name evidence="2" type="ORF">H8S64_09605</name>
</gene>
<feature type="signal peptide" evidence="1">
    <location>
        <begin position="1"/>
        <end position="21"/>
    </location>
</feature>
<dbReference type="Proteomes" id="UP000646484">
    <property type="component" value="Unassembled WGS sequence"/>
</dbReference>
<reference evidence="2 3" key="1">
    <citation type="submission" date="2020-08" db="EMBL/GenBank/DDBJ databases">
        <title>Genome public.</title>
        <authorList>
            <person name="Liu C."/>
            <person name="Sun Q."/>
        </authorList>
    </citation>
    <scope>NUCLEOTIDE SEQUENCE [LARGE SCALE GENOMIC DNA]</scope>
    <source>
        <strain evidence="2 3">NSJ-56</strain>
    </source>
</reference>
<keyword evidence="3" id="KW-1185">Reference proteome</keyword>
<accession>A0ABR7D088</accession>
<name>A0ABR7D088_9BACT</name>
<sequence length="194" mass="22163">MSLKLCVFLLFGLFFSTGVKCQKMAVKSNLLYDATATINAGVEFRLATRWTFDLSGNYNGWTISGNRKWKHWMMQPEARYWFCDRFAGHFLGAHALGGKYNIGNLKNSISFLGTDFSKLTDRRYQGWFIGAGVAYGHSWILSKHWNFEAEIGVGYIYMRYDVYPCAECGTRLAKGRSHHYVGPTKAALNLVYLF</sequence>
<dbReference type="EMBL" id="JACOOH010000004">
    <property type="protein sequence ID" value="MBC5621353.1"/>
    <property type="molecule type" value="Genomic_DNA"/>
</dbReference>